<organism evidence="2">
    <name type="scientific">Amblyomma triste</name>
    <name type="common">Neotropical tick</name>
    <dbReference type="NCBI Taxonomy" id="251400"/>
    <lineage>
        <taxon>Eukaryota</taxon>
        <taxon>Metazoa</taxon>
        <taxon>Ecdysozoa</taxon>
        <taxon>Arthropoda</taxon>
        <taxon>Chelicerata</taxon>
        <taxon>Arachnida</taxon>
        <taxon>Acari</taxon>
        <taxon>Parasitiformes</taxon>
        <taxon>Ixodida</taxon>
        <taxon>Ixodoidea</taxon>
        <taxon>Ixodidae</taxon>
        <taxon>Amblyomminae</taxon>
        <taxon>Amblyomma</taxon>
    </lineage>
</organism>
<evidence type="ECO:0000313" key="2">
    <source>
        <dbReference type="EMBL" id="JAC29570.1"/>
    </source>
</evidence>
<dbReference type="AlphaFoldDB" id="A0A023GA69"/>
<feature type="domain" description="Mutator-like transposase" evidence="1">
    <location>
        <begin position="1"/>
        <end position="139"/>
    </location>
</feature>
<accession>A0A023GA69</accession>
<dbReference type="InterPro" id="IPR049012">
    <property type="entry name" value="Mutator_transp_dom"/>
</dbReference>
<proteinExistence type="evidence at transcript level"/>
<protein>
    <recommendedName>
        <fullName evidence="1">Mutator-like transposase domain-containing protein</fullName>
    </recommendedName>
</protein>
<dbReference type="EMBL" id="GBBM01005848">
    <property type="protein sequence ID" value="JAC29570.1"/>
    <property type="molecule type" value="mRNA"/>
</dbReference>
<feature type="non-terminal residue" evidence="2">
    <location>
        <position position="1"/>
    </location>
</feature>
<sequence>CHANHAGTAGPMEAVGFFACLRSRKQHGNSSMRSFMVTATRKVMLQGDIYGKDCVQKLECIRNVQKRVGCRSRKLKKTERGLGGKGKLTDVLIDRLQNYYGIAIRANVGNLAAMKQATLTSHFHCAFMDNCLRHGLCPQAVKS</sequence>
<reference evidence="2" key="1">
    <citation type="submission" date="2014-03" db="EMBL/GenBank/DDBJ databases">
        <title>The sialotranscriptome of Amblyomma triste, Amblyomma parvum and Amblyomma cajennense ticks, uncovered by 454-based RNA-seq.</title>
        <authorList>
            <person name="Garcia G.R."/>
            <person name="Gardinassi L.G."/>
            <person name="Ribeiro J.M."/>
            <person name="Anatriello E."/>
            <person name="Ferreira B.R."/>
            <person name="Moreira H.N."/>
            <person name="Mafra C."/>
            <person name="Olegario M.M."/>
            <person name="Szabo P.J."/>
            <person name="Miranda-Santos I.K."/>
            <person name="Maruyama S.R."/>
        </authorList>
    </citation>
    <scope>NUCLEOTIDE SEQUENCE</scope>
    <source>
        <strain evidence="2">Mato Grasso do Sul</strain>
        <tissue evidence="2">Salivary glands</tissue>
    </source>
</reference>
<dbReference type="Pfam" id="PF20700">
    <property type="entry name" value="Mutator"/>
    <property type="match status" value="1"/>
</dbReference>
<evidence type="ECO:0000259" key="1">
    <source>
        <dbReference type="Pfam" id="PF20700"/>
    </source>
</evidence>
<name>A0A023GA69_AMBTT</name>